<protein>
    <submittedName>
        <fullName evidence="2">Uncharacterized protein</fullName>
    </submittedName>
</protein>
<sequence>MLIGVRSRERVATKPSRPEQLRYYRRDVPRNAGPRASEIPTLPPGFWVKYGPGTSGGILVIIFTREMATYDEKPNNEENTKKKTQYKLKKEKDKSKKQPMMRVYVWKCNFPKFHTCNFLTHMLASESP</sequence>
<accession>A0A9Q3GFP7</accession>
<reference evidence="2" key="1">
    <citation type="submission" date="2021-03" db="EMBL/GenBank/DDBJ databases">
        <title>Draft genome sequence of rust myrtle Austropuccinia psidii MF-1, a brazilian biotype.</title>
        <authorList>
            <person name="Quecine M.C."/>
            <person name="Pachon D.M.R."/>
            <person name="Bonatelli M.L."/>
            <person name="Correr F.H."/>
            <person name="Franceschini L.M."/>
            <person name="Leite T.F."/>
            <person name="Margarido G.R.A."/>
            <person name="Almeida C.A."/>
            <person name="Ferrarezi J.A."/>
            <person name="Labate C.A."/>
        </authorList>
    </citation>
    <scope>NUCLEOTIDE SEQUENCE</scope>
    <source>
        <strain evidence="2">MF-1</strain>
    </source>
</reference>
<dbReference type="EMBL" id="AVOT02001056">
    <property type="protein sequence ID" value="MBW0465491.1"/>
    <property type="molecule type" value="Genomic_DNA"/>
</dbReference>
<organism evidence="2 3">
    <name type="scientific">Austropuccinia psidii MF-1</name>
    <dbReference type="NCBI Taxonomy" id="1389203"/>
    <lineage>
        <taxon>Eukaryota</taxon>
        <taxon>Fungi</taxon>
        <taxon>Dikarya</taxon>
        <taxon>Basidiomycota</taxon>
        <taxon>Pucciniomycotina</taxon>
        <taxon>Pucciniomycetes</taxon>
        <taxon>Pucciniales</taxon>
        <taxon>Sphaerophragmiaceae</taxon>
        <taxon>Austropuccinia</taxon>
    </lineage>
</organism>
<proteinExistence type="predicted"/>
<evidence type="ECO:0000313" key="2">
    <source>
        <dbReference type="EMBL" id="MBW0465491.1"/>
    </source>
</evidence>
<name>A0A9Q3GFP7_9BASI</name>
<gene>
    <name evidence="2" type="ORF">O181_005206</name>
</gene>
<dbReference type="AlphaFoldDB" id="A0A9Q3GFP7"/>
<keyword evidence="3" id="KW-1185">Reference proteome</keyword>
<feature type="region of interest" description="Disordered" evidence="1">
    <location>
        <begin position="1"/>
        <end position="37"/>
    </location>
</feature>
<dbReference type="Proteomes" id="UP000765509">
    <property type="component" value="Unassembled WGS sequence"/>
</dbReference>
<evidence type="ECO:0000256" key="1">
    <source>
        <dbReference type="SAM" id="MobiDB-lite"/>
    </source>
</evidence>
<comment type="caution">
    <text evidence="2">The sequence shown here is derived from an EMBL/GenBank/DDBJ whole genome shotgun (WGS) entry which is preliminary data.</text>
</comment>
<feature type="compositionally biased region" description="Basic and acidic residues" evidence="1">
    <location>
        <begin position="1"/>
        <end position="29"/>
    </location>
</feature>
<feature type="region of interest" description="Disordered" evidence="1">
    <location>
        <begin position="71"/>
        <end position="94"/>
    </location>
</feature>
<feature type="compositionally biased region" description="Basic and acidic residues" evidence="1">
    <location>
        <begin position="71"/>
        <end position="81"/>
    </location>
</feature>
<evidence type="ECO:0000313" key="3">
    <source>
        <dbReference type="Proteomes" id="UP000765509"/>
    </source>
</evidence>